<dbReference type="InterPro" id="IPR006076">
    <property type="entry name" value="FAD-dep_OxRdtase"/>
</dbReference>
<dbReference type="PIRSF" id="PIRSF000189">
    <property type="entry name" value="D-aa_oxidase"/>
    <property type="match status" value="1"/>
</dbReference>
<dbReference type="EC" id="1.4.3.3" evidence="6"/>
<comment type="cofactor">
    <cofactor evidence="1">
        <name>FAD</name>
        <dbReference type="ChEBI" id="CHEBI:57692"/>
    </cofactor>
</comment>
<dbReference type="Pfam" id="PF01266">
    <property type="entry name" value="DAO"/>
    <property type="match status" value="1"/>
</dbReference>
<dbReference type="PANTHER" id="PTHR11530:SF11">
    <property type="entry name" value="D-ASPARTATE OXIDASE"/>
    <property type="match status" value="1"/>
</dbReference>
<dbReference type="Gene3D" id="3.30.9.10">
    <property type="entry name" value="D-Amino Acid Oxidase, subunit A, domain 2"/>
    <property type="match status" value="1"/>
</dbReference>
<evidence type="ECO:0000313" key="12">
    <source>
        <dbReference type="Proteomes" id="UP001612812"/>
    </source>
</evidence>
<dbReference type="GO" id="GO:0016491">
    <property type="term" value="F:oxidoreductase activity"/>
    <property type="evidence" value="ECO:0007669"/>
    <property type="project" value="UniProtKB-KW"/>
</dbReference>
<comment type="caution">
    <text evidence="11">The sequence shown here is derived from an EMBL/GenBank/DDBJ whole genome shotgun (WGS) entry which is preliminary data.</text>
</comment>
<sequence>MRPGSPPRRHHKRRLSPAPRSVLDLTPVGRPPSAQHPRYGRRERTMTAADVVVVGGGVIGMTTAVTLQRRGARVTVLTAHDPADIVSTVAAAVWYPSHTDEDPRVLRWARDTHAELRRQAADDVPGVVDRPTRMWLRRPYHGPPWWADACGDLVAEPARPPYTALLRFTAPTVEMNRYLTWLYRQVENGGGRVVRRAVGALAEAYEVAPVVVNATGLAAGRLADDPAVHPARGHVLLVANPGLTVSVRDEDHPAGVTYVHPRRHDVVLGGTYEPGVAHTRPDPEAAAAIRRRCVALVPRLADAPVLGERIGLRPVRHGGPRVEVDPADGRLVHAYGHGGAGVTLSWGCAAEVADLALDVRRPVRRGGGASRTASGR</sequence>
<dbReference type="Gene3D" id="3.40.50.720">
    <property type="entry name" value="NAD(P)-binding Rossmann-like Domain"/>
    <property type="match status" value="1"/>
</dbReference>
<comment type="similarity">
    <text evidence="2">Belongs to the DAMOX/DASOX family.</text>
</comment>
<name>A0ABW7ZIA9_9ACTN</name>
<evidence type="ECO:0000256" key="1">
    <source>
        <dbReference type="ARBA" id="ARBA00001974"/>
    </source>
</evidence>
<gene>
    <name evidence="11" type="ORF">ACIBP4_06590</name>
</gene>
<keyword evidence="12" id="KW-1185">Reference proteome</keyword>
<dbReference type="EMBL" id="JBITLE010000002">
    <property type="protein sequence ID" value="MFI7261972.1"/>
    <property type="molecule type" value="Genomic_DNA"/>
</dbReference>
<dbReference type="SUPFAM" id="SSF54373">
    <property type="entry name" value="FAD-linked reductases, C-terminal domain"/>
    <property type="match status" value="1"/>
</dbReference>
<accession>A0ABW7ZIA9</accession>
<evidence type="ECO:0000259" key="10">
    <source>
        <dbReference type="Pfam" id="PF01266"/>
    </source>
</evidence>
<evidence type="ECO:0000256" key="2">
    <source>
        <dbReference type="ARBA" id="ARBA00006730"/>
    </source>
</evidence>
<reference evidence="11 12" key="1">
    <citation type="submission" date="2024-10" db="EMBL/GenBank/DDBJ databases">
        <title>The Natural Products Discovery Center: Release of the First 8490 Sequenced Strains for Exploring Actinobacteria Biosynthetic Diversity.</title>
        <authorList>
            <person name="Kalkreuter E."/>
            <person name="Kautsar S.A."/>
            <person name="Yang D."/>
            <person name="Bader C.D."/>
            <person name="Teijaro C.N."/>
            <person name="Fluegel L."/>
            <person name="Davis C.M."/>
            <person name="Simpson J.R."/>
            <person name="Lauterbach L."/>
            <person name="Steele A.D."/>
            <person name="Gui C."/>
            <person name="Meng S."/>
            <person name="Li G."/>
            <person name="Viehrig K."/>
            <person name="Ye F."/>
            <person name="Su P."/>
            <person name="Kiefer A.F."/>
            <person name="Nichols A."/>
            <person name="Cepeda A.J."/>
            <person name="Yan W."/>
            <person name="Fan B."/>
            <person name="Jiang Y."/>
            <person name="Adhikari A."/>
            <person name="Zheng C.-J."/>
            <person name="Schuster L."/>
            <person name="Cowan T.M."/>
            <person name="Smanski M.J."/>
            <person name="Chevrette M.G."/>
            <person name="De Carvalho L.P.S."/>
            <person name="Shen B."/>
        </authorList>
    </citation>
    <scope>NUCLEOTIDE SEQUENCE [LARGE SCALE GENOMIC DNA]</scope>
    <source>
        <strain evidence="11 12">NPDC049845</strain>
    </source>
</reference>
<proteinExistence type="inferred from homology"/>
<feature type="region of interest" description="Disordered" evidence="9">
    <location>
        <begin position="1"/>
        <end position="43"/>
    </location>
</feature>
<evidence type="ECO:0000256" key="9">
    <source>
        <dbReference type="SAM" id="MobiDB-lite"/>
    </source>
</evidence>
<dbReference type="PANTHER" id="PTHR11530">
    <property type="entry name" value="D-AMINO ACID OXIDASE"/>
    <property type="match status" value="1"/>
</dbReference>
<dbReference type="RefSeq" id="WP_396767896.1">
    <property type="nucleotide sequence ID" value="NZ_JBITLA010000001.1"/>
</dbReference>
<evidence type="ECO:0000256" key="7">
    <source>
        <dbReference type="ARBA" id="ARBA00039751"/>
    </source>
</evidence>
<organism evidence="11 12">
    <name type="scientific">Micromonospora maritima</name>
    <dbReference type="NCBI Taxonomy" id="986711"/>
    <lineage>
        <taxon>Bacteria</taxon>
        <taxon>Bacillati</taxon>
        <taxon>Actinomycetota</taxon>
        <taxon>Actinomycetes</taxon>
        <taxon>Micromonosporales</taxon>
        <taxon>Micromonosporaceae</taxon>
        <taxon>Micromonospora</taxon>
    </lineage>
</organism>
<evidence type="ECO:0000256" key="6">
    <source>
        <dbReference type="ARBA" id="ARBA00039101"/>
    </source>
</evidence>
<comment type="catalytic activity">
    <reaction evidence="8">
        <text>a D-alpha-amino acid + O2 + H2O = a 2-oxocarboxylate + H2O2 + NH4(+)</text>
        <dbReference type="Rhea" id="RHEA:21816"/>
        <dbReference type="ChEBI" id="CHEBI:15377"/>
        <dbReference type="ChEBI" id="CHEBI:15379"/>
        <dbReference type="ChEBI" id="CHEBI:16240"/>
        <dbReference type="ChEBI" id="CHEBI:28938"/>
        <dbReference type="ChEBI" id="CHEBI:35179"/>
        <dbReference type="ChEBI" id="CHEBI:59871"/>
        <dbReference type="EC" id="1.4.3.3"/>
    </reaction>
    <physiologicalReaction direction="left-to-right" evidence="8">
        <dbReference type="Rhea" id="RHEA:21817"/>
    </physiologicalReaction>
</comment>
<evidence type="ECO:0000256" key="5">
    <source>
        <dbReference type="ARBA" id="ARBA00023002"/>
    </source>
</evidence>
<evidence type="ECO:0000256" key="3">
    <source>
        <dbReference type="ARBA" id="ARBA00022630"/>
    </source>
</evidence>
<dbReference type="InterPro" id="IPR006181">
    <property type="entry name" value="D-amino_acid_oxidase_CS"/>
</dbReference>
<dbReference type="InterPro" id="IPR023209">
    <property type="entry name" value="DAO"/>
</dbReference>
<evidence type="ECO:0000256" key="4">
    <source>
        <dbReference type="ARBA" id="ARBA00022827"/>
    </source>
</evidence>
<dbReference type="SUPFAM" id="SSF51971">
    <property type="entry name" value="Nucleotide-binding domain"/>
    <property type="match status" value="1"/>
</dbReference>
<evidence type="ECO:0000256" key="8">
    <source>
        <dbReference type="ARBA" id="ARBA00049547"/>
    </source>
</evidence>
<dbReference type="Proteomes" id="UP001612812">
    <property type="component" value="Unassembled WGS sequence"/>
</dbReference>
<keyword evidence="5 11" id="KW-0560">Oxidoreductase</keyword>
<protein>
    <recommendedName>
        <fullName evidence="7">D-amino-acid oxidase</fullName>
        <ecNumber evidence="6">1.4.3.3</ecNumber>
    </recommendedName>
</protein>
<dbReference type="PROSITE" id="PS00677">
    <property type="entry name" value="DAO"/>
    <property type="match status" value="1"/>
</dbReference>
<evidence type="ECO:0000313" key="11">
    <source>
        <dbReference type="EMBL" id="MFI7261972.1"/>
    </source>
</evidence>
<feature type="domain" description="FAD dependent oxidoreductase" evidence="10">
    <location>
        <begin position="50"/>
        <end position="355"/>
    </location>
</feature>
<keyword evidence="4" id="KW-0274">FAD</keyword>
<keyword evidence="3" id="KW-0285">Flavoprotein</keyword>